<comment type="catalytic activity">
    <reaction evidence="1">
        <text>S-ubiquitinyl-[E2 ubiquitin-conjugating enzyme]-L-cysteine + [acceptor protein]-L-lysine = [E2 ubiquitin-conjugating enzyme]-L-cysteine + N(6)-ubiquitinyl-[acceptor protein]-L-lysine.</text>
        <dbReference type="EC" id="2.3.2.26"/>
    </reaction>
</comment>
<dbReference type="GO" id="GO:0006511">
    <property type="term" value="P:ubiquitin-dependent protein catabolic process"/>
    <property type="evidence" value="ECO:0007669"/>
    <property type="project" value="TreeGrafter"/>
</dbReference>
<dbReference type="GO" id="GO:0000209">
    <property type="term" value="P:protein polyubiquitination"/>
    <property type="evidence" value="ECO:0007669"/>
    <property type="project" value="TreeGrafter"/>
</dbReference>
<dbReference type="GO" id="GO:0005829">
    <property type="term" value="C:cytosol"/>
    <property type="evidence" value="ECO:0007669"/>
    <property type="project" value="TreeGrafter"/>
</dbReference>
<evidence type="ECO:0000256" key="2">
    <source>
        <dbReference type="ARBA" id="ARBA00004906"/>
    </source>
</evidence>
<reference evidence="10 11" key="1">
    <citation type="submission" date="2020-08" db="EMBL/GenBank/DDBJ databases">
        <authorList>
            <person name="Hejnol A."/>
        </authorList>
    </citation>
    <scope>NUCLEOTIDE SEQUENCE [LARGE SCALE GENOMIC DNA]</scope>
</reference>
<dbReference type="AlphaFoldDB" id="A0A7I8W0F4"/>
<feature type="domain" description="HECT" evidence="9">
    <location>
        <begin position="498"/>
        <end position="829"/>
    </location>
</feature>
<organism evidence="10 11">
    <name type="scientific">Dimorphilus gyrociliatus</name>
    <dbReference type="NCBI Taxonomy" id="2664684"/>
    <lineage>
        <taxon>Eukaryota</taxon>
        <taxon>Metazoa</taxon>
        <taxon>Spiralia</taxon>
        <taxon>Lophotrochozoa</taxon>
        <taxon>Annelida</taxon>
        <taxon>Polychaeta</taxon>
        <taxon>Polychaeta incertae sedis</taxon>
        <taxon>Dinophilidae</taxon>
        <taxon>Dimorphilus</taxon>
    </lineage>
</organism>
<dbReference type="EC" id="2.3.2.26" evidence="3"/>
<dbReference type="SMART" id="SM00119">
    <property type="entry name" value="HECTc"/>
    <property type="match status" value="1"/>
</dbReference>
<feature type="chain" id="PRO_5029746810" description="HECT-type E3 ubiquitin transferase" evidence="8">
    <location>
        <begin position="22"/>
        <end position="829"/>
    </location>
</feature>
<proteinExistence type="predicted"/>
<gene>
    <name evidence="10" type="ORF">DGYR_LOCUS9892</name>
</gene>
<dbReference type="SUPFAM" id="SSF81296">
    <property type="entry name" value="E set domains"/>
    <property type="match status" value="1"/>
</dbReference>
<dbReference type="InterPro" id="IPR017868">
    <property type="entry name" value="Filamin/ABP280_repeat-like"/>
</dbReference>
<evidence type="ECO:0000256" key="5">
    <source>
        <dbReference type="ARBA" id="ARBA00022786"/>
    </source>
</evidence>
<accession>A0A7I8W0F4</accession>
<comment type="caution">
    <text evidence="10">The sequence shown here is derived from an EMBL/GenBank/DDBJ whole genome shotgun (WGS) entry which is preliminary data.</text>
</comment>
<dbReference type="Pfam" id="PF25916">
    <property type="entry name" value="AREL1_PH-like"/>
    <property type="match status" value="1"/>
</dbReference>
<feature type="repeat" description="Filamin" evidence="6">
    <location>
        <begin position="142"/>
        <end position="228"/>
    </location>
</feature>
<evidence type="ECO:0000256" key="7">
    <source>
        <dbReference type="PROSITE-ProRule" id="PRU00104"/>
    </source>
</evidence>
<dbReference type="InterPro" id="IPR050409">
    <property type="entry name" value="E3_ubiq-protein_ligase"/>
</dbReference>
<dbReference type="PROSITE" id="PS50237">
    <property type="entry name" value="HECT"/>
    <property type="match status" value="1"/>
</dbReference>
<dbReference type="GO" id="GO:0061630">
    <property type="term" value="F:ubiquitin protein ligase activity"/>
    <property type="evidence" value="ECO:0007669"/>
    <property type="project" value="UniProtKB-EC"/>
</dbReference>
<evidence type="ECO:0000259" key="9">
    <source>
        <dbReference type="PROSITE" id="PS50237"/>
    </source>
</evidence>
<feature type="active site" description="Glycyl thioester intermediate" evidence="7">
    <location>
        <position position="796"/>
    </location>
</feature>
<evidence type="ECO:0000313" key="10">
    <source>
        <dbReference type="EMBL" id="CAD5122031.1"/>
    </source>
</evidence>
<dbReference type="Gene3D" id="3.30.2160.10">
    <property type="entry name" value="Hect, E3 ligase catalytic domain"/>
    <property type="match status" value="1"/>
</dbReference>
<dbReference type="EMBL" id="CAJFCJ010000015">
    <property type="protein sequence ID" value="CAD5122031.1"/>
    <property type="molecule type" value="Genomic_DNA"/>
</dbReference>
<dbReference type="InterPro" id="IPR013783">
    <property type="entry name" value="Ig-like_fold"/>
</dbReference>
<evidence type="ECO:0000256" key="8">
    <source>
        <dbReference type="SAM" id="SignalP"/>
    </source>
</evidence>
<dbReference type="PANTHER" id="PTHR11254:SF340">
    <property type="entry name" value="APOPTOSIS-RESISTANT E3 UBIQUITIN PROTEIN LIGASE 1"/>
    <property type="match status" value="1"/>
</dbReference>
<dbReference type="PROSITE" id="PS50194">
    <property type="entry name" value="FILAMIN_REPEAT"/>
    <property type="match status" value="1"/>
</dbReference>
<dbReference type="OrthoDB" id="6057829at2759"/>
<evidence type="ECO:0000256" key="4">
    <source>
        <dbReference type="ARBA" id="ARBA00022679"/>
    </source>
</evidence>
<dbReference type="Gene3D" id="2.60.40.10">
    <property type="entry name" value="Immunoglobulins"/>
    <property type="match status" value="1"/>
</dbReference>
<name>A0A7I8W0F4_9ANNE</name>
<dbReference type="SUPFAM" id="SSF56204">
    <property type="entry name" value="Hect, E3 ligase catalytic domain"/>
    <property type="match status" value="1"/>
</dbReference>
<dbReference type="Proteomes" id="UP000549394">
    <property type="component" value="Unassembled WGS sequence"/>
</dbReference>
<evidence type="ECO:0000313" key="11">
    <source>
        <dbReference type="Proteomes" id="UP000549394"/>
    </source>
</evidence>
<comment type="pathway">
    <text evidence="2">Protein modification; protein ubiquitination.</text>
</comment>
<dbReference type="Gene3D" id="3.90.1750.10">
    <property type="entry name" value="Hect, E3 ligase catalytic domains"/>
    <property type="match status" value="1"/>
</dbReference>
<sequence>MRSILTICVIVTSIWFRLRYARDNEIRQELDEWLREVKMTKYHFIFTRYCKSLPLCLRDFEMNSLEAYYNLTDEEKRRVFENVMTKRDSVILKHFIKTRNYLLISSKARRNLSSYEFNDQLFIDFLFNDYSTSNVKSKVIFGFTNPVVGETLSFTIELLKGNGFAYHLQEHDKISIDIILGDIVISPTQKIHGNTIEVLFSVHRSGSYKISVMINNKHISSSPYYCSFNPKSINMGKSNLLMNNNITQVCTVNSLWTIQIQPRDEYGNPCFDDQENSAYQIELKNLNGRTENLSFRVMRKDKLVELTSRPKISGPFWVKISYKSDVFANGEFWLLVLNHVESKRVEKDTLKEHNVYYDGKITKIGDVDLIKPKKIYISLSHKQLSIKKTKLLLFPIKLFTFRINSSTRIIPGSNEIVIRDTNESSVTIKSENANYIAAAFTHFYLLNTGGSNTFEEKKCFFHHSLRQQYSKYSHTGIKISVNRFNIVNSSLKALKNFSKGDWCKKLEVSFKGEAGIDCGGLQREWFELLCNHIFNPEYSVYFNRLEPENTQTLIHPTDQKPLSIYEFAGRLVGKSLYEASLGPTYTLYVPISFTRSFLAMILGLQVSVSHMEHDCPELYQTKIKYIANNYISDLDLTFSEEVNSTTYDLIANGRNKSVNESNKREYIKLLTYFKLERFVKSQVEEFIKGINYLVPDELLSMFDENELEILICGSSDYSVADLKENHTLNGSSAEFRQTVAWFWTILSAFTKSEMARLLQFTTGCSKLPSGGFSNLVPKFQICASNSFAVLPTAHTCFNQLCLPGYESLQQMKHCLTVAINEGCQGFGLA</sequence>
<evidence type="ECO:0000256" key="1">
    <source>
        <dbReference type="ARBA" id="ARBA00000885"/>
    </source>
</evidence>
<keyword evidence="8" id="KW-0732">Signal</keyword>
<evidence type="ECO:0000256" key="6">
    <source>
        <dbReference type="PROSITE-ProRule" id="PRU00087"/>
    </source>
</evidence>
<dbReference type="InterPro" id="IPR058738">
    <property type="entry name" value="PH-like_AREL1"/>
</dbReference>
<feature type="signal peptide" evidence="8">
    <location>
        <begin position="1"/>
        <end position="21"/>
    </location>
</feature>
<dbReference type="CDD" id="cd00078">
    <property type="entry name" value="HECTc"/>
    <property type="match status" value="1"/>
</dbReference>
<evidence type="ECO:0000256" key="3">
    <source>
        <dbReference type="ARBA" id="ARBA00012485"/>
    </source>
</evidence>
<keyword evidence="5 7" id="KW-0833">Ubl conjugation pathway</keyword>
<keyword evidence="4" id="KW-0808">Transferase</keyword>
<keyword evidence="11" id="KW-1185">Reference proteome</keyword>
<dbReference type="Gene3D" id="3.30.2410.10">
    <property type="entry name" value="Hect, E3 ligase catalytic domain"/>
    <property type="match status" value="1"/>
</dbReference>
<dbReference type="InterPro" id="IPR035983">
    <property type="entry name" value="Hect_E3_ubiquitin_ligase"/>
</dbReference>
<protein>
    <recommendedName>
        <fullName evidence="3">HECT-type E3 ubiquitin transferase</fullName>
        <ecNumber evidence="3">2.3.2.26</ecNumber>
    </recommendedName>
</protein>
<dbReference type="Pfam" id="PF00632">
    <property type="entry name" value="HECT"/>
    <property type="match status" value="1"/>
</dbReference>
<dbReference type="InterPro" id="IPR014756">
    <property type="entry name" value="Ig_E-set"/>
</dbReference>
<dbReference type="InterPro" id="IPR000569">
    <property type="entry name" value="HECT_dom"/>
</dbReference>
<dbReference type="GO" id="GO:0043066">
    <property type="term" value="P:negative regulation of apoptotic process"/>
    <property type="evidence" value="ECO:0007669"/>
    <property type="project" value="TreeGrafter"/>
</dbReference>
<dbReference type="PANTHER" id="PTHR11254">
    <property type="entry name" value="HECT DOMAIN UBIQUITIN-PROTEIN LIGASE"/>
    <property type="match status" value="1"/>
</dbReference>